<evidence type="ECO:0000259" key="6">
    <source>
        <dbReference type="PROSITE" id="PS51918"/>
    </source>
</evidence>
<dbReference type="InterPro" id="IPR050377">
    <property type="entry name" value="Radical_SAM_PqqE_MftC-like"/>
</dbReference>
<dbReference type="AlphaFoldDB" id="A0A0F6YF69"/>
<dbReference type="EMBL" id="CP011125">
    <property type="protein sequence ID" value="AKF03235.1"/>
    <property type="molecule type" value="Genomic_DNA"/>
</dbReference>
<dbReference type="KEGG" id="samy:DB32_000384"/>
<dbReference type="GO" id="GO:0051536">
    <property type="term" value="F:iron-sulfur cluster binding"/>
    <property type="evidence" value="ECO:0007669"/>
    <property type="project" value="UniProtKB-KW"/>
</dbReference>
<reference evidence="7 8" key="1">
    <citation type="submission" date="2015-03" db="EMBL/GenBank/DDBJ databases">
        <title>Genome assembly of Sandaracinus amylolyticus DSM 53668.</title>
        <authorList>
            <person name="Sharma G."/>
            <person name="Subramanian S."/>
        </authorList>
    </citation>
    <scope>NUCLEOTIDE SEQUENCE [LARGE SCALE GENOMIC DNA]</scope>
    <source>
        <strain evidence="7 8">DSM 53668</strain>
    </source>
</reference>
<dbReference type="PANTHER" id="PTHR11228:SF7">
    <property type="entry name" value="PQQA PEPTIDE CYCLASE"/>
    <property type="match status" value="1"/>
</dbReference>
<dbReference type="CDD" id="cd01335">
    <property type="entry name" value="Radical_SAM"/>
    <property type="match status" value="1"/>
</dbReference>
<dbReference type="InterPro" id="IPR013785">
    <property type="entry name" value="Aldolase_TIM"/>
</dbReference>
<name>A0A0F6YF69_9BACT</name>
<keyword evidence="3" id="KW-0479">Metal-binding</keyword>
<comment type="cofactor">
    <cofactor evidence="1">
        <name>[4Fe-4S] cluster</name>
        <dbReference type="ChEBI" id="CHEBI:49883"/>
    </cofactor>
</comment>
<organism evidence="7 8">
    <name type="scientific">Sandaracinus amylolyticus</name>
    <dbReference type="NCBI Taxonomy" id="927083"/>
    <lineage>
        <taxon>Bacteria</taxon>
        <taxon>Pseudomonadati</taxon>
        <taxon>Myxococcota</taxon>
        <taxon>Polyangia</taxon>
        <taxon>Polyangiales</taxon>
        <taxon>Sandaracinaceae</taxon>
        <taxon>Sandaracinus</taxon>
    </lineage>
</organism>
<dbReference type="RefSeq" id="WP_053230693.1">
    <property type="nucleotide sequence ID" value="NZ_CP011125.1"/>
</dbReference>
<keyword evidence="4" id="KW-0408">Iron</keyword>
<dbReference type="STRING" id="927083.DB32_000384"/>
<proteinExistence type="predicted"/>
<evidence type="ECO:0000256" key="4">
    <source>
        <dbReference type="ARBA" id="ARBA00023004"/>
    </source>
</evidence>
<keyword evidence="5" id="KW-0411">Iron-sulfur</keyword>
<dbReference type="Gene3D" id="3.20.20.70">
    <property type="entry name" value="Aldolase class I"/>
    <property type="match status" value="1"/>
</dbReference>
<dbReference type="PANTHER" id="PTHR11228">
    <property type="entry name" value="RADICAL SAM DOMAIN PROTEIN"/>
    <property type="match status" value="1"/>
</dbReference>
<dbReference type="GO" id="GO:0046872">
    <property type="term" value="F:metal ion binding"/>
    <property type="evidence" value="ECO:0007669"/>
    <property type="project" value="UniProtKB-KW"/>
</dbReference>
<accession>A0A0F6YF69</accession>
<dbReference type="OrthoDB" id="9782387at2"/>
<protein>
    <submittedName>
        <fullName evidence="7">Molybdenum cofactor biosynthesis protein MoaA</fullName>
    </submittedName>
</protein>
<dbReference type="InterPro" id="IPR007197">
    <property type="entry name" value="rSAM"/>
</dbReference>
<dbReference type="SFLD" id="SFLDS00029">
    <property type="entry name" value="Radical_SAM"/>
    <property type="match status" value="1"/>
</dbReference>
<keyword evidence="2" id="KW-0949">S-adenosyl-L-methionine</keyword>
<dbReference type="Proteomes" id="UP000034883">
    <property type="component" value="Chromosome"/>
</dbReference>
<gene>
    <name evidence="7" type="ORF">DB32_000384</name>
</gene>
<dbReference type="InterPro" id="IPR058240">
    <property type="entry name" value="rSAM_sf"/>
</dbReference>
<keyword evidence="8" id="KW-1185">Reference proteome</keyword>
<evidence type="ECO:0000256" key="2">
    <source>
        <dbReference type="ARBA" id="ARBA00022691"/>
    </source>
</evidence>
<feature type="domain" description="Radical SAM core" evidence="6">
    <location>
        <begin position="291"/>
        <end position="510"/>
    </location>
</feature>
<evidence type="ECO:0000256" key="5">
    <source>
        <dbReference type="ARBA" id="ARBA00023014"/>
    </source>
</evidence>
<dbReference type="PROSITE" id="PS51918">
    <property type="entry name" value="RADICAL_SAM"/>
    <property type="match status" value="1"/>
</dbReference>
<evidence type="ECO:0000313" key="7">
    <source>
        <dbReference type="EMBL" id="AKF03235.1"/>
    </source>
</evidence>
<evidence type="ECO:0000256" key="3">
    <source>
        <dbReference type="ARBA" id="ARBA00022723"/>
    </source>
</evidence>
<dbReference type="GO" id="GO:0003824">
    <property type="term" value="F:catalytic activity"/>
    <property type="evidence" value="ECO:0007669"/>
    <property type="project" value="InterPro"/>
</dbReference>
<sequence length="591" mass="64007">MYVACFEIRRKPSDVVLAELRARIAGAVSRGARTIVISGEGATEGVTRVADAARGASHVDLVIDEGASVAPSSLGALVEVGVTRLVLRVLRRDPRAMIELARAWRALGRDVVVQLPIEPGAPSAQQRLAWLRRAAPELDRVELAPRAIGTAIADDVARAEADARKAKIELSLANDHPLPPCLVELAPHARRLLAPRFRDVLPGRPGAEAARRNDAHEACGTCALAELCTITSAELERLAGDTITPRPIADATPYARPGRNAGKRLRVLGANDVKTFFHVDYDYAPIGDGAAHERPTSRIGLVYRCNQTCTFCELADMDVDLSKDDVRAALDAARARGSTRVILTGGEPTLSRDLVDHVRYARSIGFEEIELQTNAVLLDKPGAARALADAGLTSAQVSLHGPDSAISDRLTAAPGTHARTLRGVDALLEAGVRVLLNHLIFVDNAPLLLDFVDLVVTRWSARRDRLVVQFHSPRNEFATREEGLRHVPRYSDYATRLRAAIDRARAAGLNVRDLQDPTGIPSLCVLGADASYLGTITAQRTLPRYHAWESDWLTRVAACEPCAMRDACMGVPKHYLALHGDAEFRPFTEGT</sequence>
<evidence type="ECO:0000313" key="8">
    <source>
        <dbReference type="Proteomes" id="UP000034883"/>
    </source>
</evidence>
<dbReference type="SUPFAM" id="SSF102114">
    <property type="entry name" value="Radical SAM enzymes"/>
    <property type="match status" value="1"/>
</dbReference>
<evidence type="ECO:0000256" key="1">
    <source>
        <dbReference type="ARBA" id="ARBA00001966"/>
    </source>
</evidence>
<dbReference type="Pfam" id="PF04055">
    <property type="entry name" value="Radical_SAM"/>
    <property type="match status" value="1"/>
</dbReference>
<dbReference type="SFLD" id="SFLDG01067">
    <property type="entry name" value="SPASM/twitch_domain_containing"/>
    <property type="match status" value="1"/>
</dbReference>